<evidence type="ECO:0000313" key="2">
    <source>
        <dbReference type="EMBL" id="KAK1330297.1"/>
    </source>
</evidence>
<dbReference type="InterPro" id="IPR026215">
    <property type="entry name" value="HAUS5_metazoa"/>
</dbReference>
<feature type="coiled-coil region" evidence="1">
    <location>
        <begin position="90"/>
        <end position="117"/>
    </location>
</feature>
<dbReference type="GO" id="GO:0007098">
    <property type="term" value="P:centrosome cycle"/>
    <property type="evidence" value="ECO:0007669"/>
    <property type="project" value="InterPro"/>
</dbReference>
<reference evidence="2" key="1">
    <citation type="submission" date="2023-06" db="EMBL/GenBank/DDBJ databases">
        <title>Reference genome for the Northern bat (Eptesicus nilssonii), a most northern bat species.</title>
        <authorList>
            <person name="Laine V.N."/>
            <person name="Pulliainen A.T."/>
            <person name="Lilley T.M."/>
        </authorList>
    </citation>
    <scope>NUCLEOTIDE SEQUENCE</scope>
    <source>
        <strain evidence="2">BLF_Eptnil</strain>
        <tissue evidence="2">Kidney</tissue>
    </source>
</reference>
<dbReference type="Pfam" id="PF14817">
    <property type="entry name" value="HAUS5"/>
    <property type="match status" value="2"/>
</dbReference>
<sequence>MELVQEARELVCWAAEEMEAPEAARAPESLLRSMCTARGEPGCIGVAVAGEGTQASPTVTSPTSHCRNVKKIRGNLLWYGHEYSSEACRKLELEAAVAHLRAEIQELDQSSELMDQETEAQGNPCGWTDGQQKGYWEGTDDHSAPPTDMAMEQALQSMQDTQRHALLLRAQAGAMRRQQHGLQHPMQWLQNQLRRLQDIERKTKMDITFGPLTSARLGLEPLVLGDVRRACTLRTQFLQNLLIPQAKGGNIPTPQDDHFGTSYQQWLSSVETLLTNHPPSHVLAALEHLATEREAEIRSLCSQDRLQDTRIARSQVPDQSASSQALPSVMHLIQEGWQTVSVLVTQRGPLLKEHHDLTQRLQSLLEEVERCALGSSERQALALGLRTQGLWAELKALCAHSQELEEAVGRQQLLLQELQAKQQRILHWRQLVGETQEQVRLLIKSNSASKTHLCRSPGEVLALIQRKVAPTSEAVAPQSQELLRCLEEEAQHLPHLLLGTLLRHSPGGLQPLPTVLPSIHHLHPASSRGSSLIALSHILGLPTGKAPELLLPKAASLRQDLLFSQDQCKLQCWDLLHMKNSLPPGPSTQELLQIHASQEKEQKENVGQALKQLENLLEQTLETNPQAAGDCGGLVGSARPSHPLGRALPRLSLPQWRLRWAKAQGILQQLCR</sequence>
<feature type="coiled-coil region" evidence="1">
    <location>
        <begin position="596"/>
        <end position="623"/>
    </location>
</feature>
<dbReference type="EMBL" id="JAULJE010000021">
    <property type="protein sequence ID" value="KAK1330297.1"/>
    <property type="molecule type" value="Genomic_DNA"/>
</dbReference>
<keyword evidence="1" id="KW-0175">Coiled coil</keyword>
<dbReference type="PRINTS" id="PR02091">
    <property type="entry name" value="HAUSAUGMINL5"/>
</dbReference>
<keyword evidence="3" id="KW-1185">Reference proteome</keyword>
<dbReference type="GO" id="GO:0051225">
    <property type="term" value="P:spindle assembly"/>
    <property type="evidence" value="ECO:0007669"/>
    <property type="project" value="InterPro"/>
</dbReference>
<dbReference type="Proteomes" id="UP001177744">
    <property type="component" value="Unassembled WGS sequence"/>
</dbReference>
<dbReference type="GO" id="GO:0005813">
    <property type="term" value="C:centrosome"/>
    <property type="evidence" value="ECO:0007669"/>
    <property type="project" value="TreeGrafter"/>
</dbReference>
<dbReference type="InterPro" id="IPR029131">
    <property type="entry name" value="HAUS5"/>
</dbReference>
<gene>
    <name evidence="2" type="ORF">QTO34_010485</name>
</gene>
<dbReference type="AlphaFoldDB" id="A0AA40HGB3"/>
<proteinExistence type="predicted"/>
<name>A0AA40HGB3_CNENI</name>
<dbReference type="GO" id="GO:0070652">
    <property type="term" value="C:HAUS complex"/>
    <property type="evidence" value="ECO:0007669"/>
    <property type="project" value="InterPro"/>
</dbReference>
<organism evidence="2 3">
    <name type="scientific">Cnephaeus nilssonii</name>
    <name type="common">Northern bat</name>
    <name type="synonym">Eptesicus nilssonii</name>
    <dbReference type="NCBI Taxonomy" id="3371016"/>
    <lineage>
        <taxon>Eukaryota</taxon>
        <taxon>Metazoa</taxon>
        <taxon>Chordata</taxon>
        <taxon>Craniata</taxon>
        <taxon>Vertebrata</taxon>
        <taxon>Euteleostomi</taxon>
        <taxon>Mammalia</taxon>
        <taxon>Eutheria</taxon>
        <taxon>Laurasiatheria</taxon>
        <taxon>Chiroptera</taxon>
        <taxon>Yangochiroptera</taxon>
        <taxon>Vespertilionidae</taxon>
        <taxon>Cnephaeus</taxon>
    </lineage>
</organism>
<protein>
    <recommendedName>
        <fullName evidence="4">HAUS augmin-like complex subunit 5</fullName>
    </recommendedName>
</protein>
<dbReference type="PANTHER" id="PTHR28588">
    <property type="entry name" value="HAUS AUGMIN-LIKE COMPLEX SUBUNIT 5"/>
    <property type="match status" value="1"/>
</dbReference>
<accession>A0AA40HGB3</accession>
<evidence type="ECO:0000256" key="1">
    <source>
        <dbReference type="SAM" id="Coils"/>
    </source>
</evidence>
<evidence type="ECO:0008006" key="4">
    <source>
        <dbReference type="Google" id="ProtNLM"/>
    </source>
</evidence>
<dbReference type="PANTHER" id="PTHR28588:SF1">
    <property type="entry name" value="HAUS AUGMIN-LIKE COMPLEX SUBUNIT 5"/>
    <property type="match status" value="1"/>
</dbReference>
<evidence type="ECO:0000313" key="3">
    <source>
        <dbReference type="Proteomes" id="UP001177744"/>
    </source>
</evidence>
<comment type="caution">
    <text evidence="2">The sequence shown here is derived from an EMBL/GenBank/DDBJ whole genome shotgun (WGS) entry which is preliminary data.</text>
</comment>